<feature type="region of interest" description="Disordered" evidence="1">
    <location>
        <begin position="1"/>
        <end position="39"/>
    </location>
</feature>
<comment type="caution">
    <text evidence="3">The sequence shown here is derived from an EMBL/GenBank/DDBJ whole genome shotgun (WGS) entry which is preliminary data.</text>
</comment>
<feature type="transmembrane region" description="Helical" evidence="2">
    <location>
        <begin position="95"/>
        <end position="120"/>
    </location>
</feature>
<protein>
    <submittedName>
        <fullName evidence="3">DUF4190 domain-containing protein</fullName>
    </submittedName>
</protein>
<dbReference type="EMBL" id="JBHSMD010000001">
    <property type="protein sequence ID" value="MFC5491675.1"/>
    <property type="molecule type" value="Genomic_DNA"/>
</dbReference>
<organism evidence="3 4">
    <name type="scientific">Nocardioides caricicola</name>
    <dbReference type="NCBI Taxonomy" id="634770"/>
    <lineage>
        <taxon>Bacteria</taxon>
        <taxon>Bacillati</taxon>
        <taxon>Actinomycetota</taxon>
        <taxon>Actinomycetes</taxon>
        <taxon>Propionibacteriales</taxon>
        <taxon>Nocardioidaceae</taxon>
        <taxon>Nocardioides</taxon>
    </lineage>
</organism>
<feature type="compositionally biased region" description="Low complexity" evidence="1">
    <location>
        <begin position="29"/>
        <end position="38"/>
    </location>
</feature>
<feature type="transmembrane region" description="Helical" evidence="2">
    <location>
        <begin position="45"/>
        <end position="68"/>
    </location>
</feature>
<accession>A0ABW0MTR2</accession>
<name>A0ABW0MTR2_9ACTN</name>
<feature type="compositionally biased region" description="Pro residues" evidence="1">
    <location>
        <begin position="1"/>
        <end position="16"/>
    </location>
</feature>
<keyword evidence="2" id="KW-0472">Membrane</keyword>
<reference evidence="4" key="1">
    <citation type="journal article" date="2019" name="Int. J. Syst. Evol. Microbiol.">
        <title>The Global Catalogue of Microorganisms (GCM) 10K type strain sequencing project: providing services to taxonomists for standard genome sequencing and annotation.</title>
        <authorList>
            <consortium name="The Broad Institute Genomics Platform"/>
            <consortium name="The Broad Institute Genome Sequencing Center for Infectious Disease"/>
            <person name="Wu L."/>
            <person name="Ma J."/>
        </authorList>
    </citation>
    <scope>NUCLEOTIDE SEQUENCE [LARGE SCALE GENOMIC DNA]</scope>
    <source>
        <strain evidence="4">KACC 13778</strain>
    </source>
</reference>
<gene>
    <name evidence="3" type="ORF">ACFPKY_01105</name>
</gene>
<proteinExistence type="predicted"/>
<keyword evidence="2" id="KW-1133">Transmembrane helix</keyword>
<dbReference type="RefSeq" id="WP_345180996.1">
    <property type="nucleotide sequence ID" value="NZ_BAABFQ010000008.1"/>
</dbReference>
<keyword evidence="2" id="KW-0812">Transmembrane</keyword>
<dbReference type="Proteomes" id="UP001595956">
    <property type="component" value="Unassembled WGS sequence"/>
</dbReference>
<evidence type="ECO:0000256" key="1">
    <source>
        <dbReference type="SAM" id="MobiDB-lite"/>
    </source>
</evidence>
<evidence type="ECO:0000313" key="4">
    <source>
        <dbReference type="Proteomes" id="UP001595956"/>
    </source>
</evidence>
<evidence type="ECO:0000256" key="2">
    <source>
        <dbReference type="SAM" id="Phobius"/>
    </source>
</evidence>
<sequence length="125" mass="13061">MSDNAPPPYGEQPPNPYGQQPPGQPPYQPYGQQPQYYGPRDHPQATVILVLGIIGLVACQVLSVFAWVMGNRVVKEIDASGGQLGGRSTANAGRICGIVGTVLLAISLAFVLLFVVIGIASMGTA</sequence>
<keyword evidence="4" id="KW-1185">Reference proteome</keyword>
<evidence type="ECO:0000313" key="3">
    <source>
        <dbReference type="EMBL" id="MFC5491675.1"/>
    </source>
</evidence>